<dbReference type="RefSeq" id="WP_084410140.1">
    <property type="nucleotide sequence ID" value="NZ_FWXR01000008.1"/>
</dbReference>
<reference evidence="1 2" key="1">
    <citation type="submission" date="2017-04" db="EMBL/GenBank/DDBJ databases">
        <authorList>
            <person name="Afonso C.L."/>
            <person name="Miller P.J."/>
            <person name="Scott M.A."/>
            <person name="Spackman E."/>
            <person name="Goraichik I."/>
            <person name="Dimitrov K.M."/>
            <person name="Suarez D.L."/>
            <person name="Swayne D.E."/>
        </authorList>
    </citation>
    <scope>NUCLEOTIDE SEQUENCE [LARGE SCALE GENOMIC DNA]</scope>
    <source>
        <strain evidence="1 2">CGMCC 1.10972</strain>
    </source>
</reference>
<protein>
    <submittedName>
        <fullName evidence="1">Uncharacterized protein</fullName>
    </submittedName>
</protein>
<dbReference type="AlphaFoldDB" id="A0A1W2C4P3"/>
<evidence type="ECO:0000313" key="1">
    <source>
        <dbReference type="EMBL" id="SMC80076.1"/>
    </source>
</evidence>
<keyword evidence="2" id="KW-1185">Reference proteome</keyword>
<organism evidence="1 2">
    <name type="scientific">Fulvimarina manganoxydans</name>
    <dbReference type="NCBI Taxonomy" id="937218"/>
    <lineage>
        <taxon>Bacteria</taxon>
        <taxon>Pseudomonadati</taxon>
        <taxon>Pseudomonadota</taxon>
        <taxon>Alphaproteobacteria</taxon>
        <taxon>Hyphomicrobiales</taxon>
        <taxon>Aurantimonadaceae</taxon>
        <taxon>Fulvimarina</taxon>
    </lineage>
</organism>
<sequence>MTPLLIIALPDSQAPIVWWASDAYVTAAVARLDESAVPFDEACRRYSELHGQAHFFESQPEAEAWAETYTGPGWLEVRAAVARAPSQPPKDLALTE</sequence>
<dbReference type="OrthoDB" id="8454703at2"/>
<evidence type="ECO:0000313" key="2">
    <source>
        <dbReference type="Proteomes" id="UP000192656"/>
    </source>
</evidence>
<dbReference type="Proteomes" id="UP000192656">
    <property type="component" value="Unassembled WGS sequence"/>
</dbReference>
<dbReference type="STRING" id="937218.SAMN06297251_108158"/>
<proteinExistence type="predicted"/>
<accession>A0A1W2C4P3</accession>
<name>A0A1W2C4P3_9HYPH</name>
<dbReference type="EMBL" id="FWXR01000008">
    <property type="protein sequence ID" value="SMC80076.1"/>
    <property type="molecule type" value="Genomic_DNA"/>
</dbReference>
<gene>
    <name evidence="1" type="ORF">SAMN06297251_108158</name>
</gene>